<dbReference type="EnsemblPlants" id="OGLUM02G05370.1">
    <property type="protein sequence ID" value="OGLUM02G05370.1"/>
    <property type="gene ID" value="OGLUM02G05370"/>
</dbReference>
<reference evidence="2" key="2">
    <citation type="submission" date="2018-05" db="EMBL/GenBank/DDBJ databases">
        <title>OgluRS3 (Oryza glumaepatula Reference Sequence Version 3).</title>
        <authorList>
            <person name="Zhang J."/>
            <person name="Kudrna D."/>
            <person name="Lee S."/>
            <person name="Talag J."/>
            <person name="Welchert J."/>
            <person name="Wing R.A."/>
        </authorList>
    </citation>
    <scope>NUCLEOTIDE SEQUENCE [LARGE SCALE GENOMIC DNA]</scope>
</reference>
<organism evidence="2">
    <name type="scientific">Oryza glumipatula</name>
    <dbReference type="NCBI Taxonomy" id="40148"/>
    <lineage>
        <taxon>Eukaryota</taxon>
        <taxon>Viridiplantae</taxon>
        <taxon>Streptophyta</taxon>
        <taxon>Embryophyta</taxon>
        <taxon>Tracheophyta</taxon>
        <taxon>Spermatophyta</taxon>
        <taxon>Magnoliopsida</taxon>
        <taxon>Liliopsida</taxon>
        <taxon>Poales</taxon>
        <taxon>Poaceae</taxon>
        <taxon>BOP clade</taxon>
        <taxon>Oryzoideae</taxon>
        <taxon>Oryzeae</taxon>
        <taxon>Oryzinae</taxon>
        <taxon>Oryza</taxon>
    </lineage>
</organism>
<dbReference type="AlphaFoldDB" id="A0A0D9YMZ3"/>
<feature type="region of interest" description="Disordered" evidence="1">
    <location>
        <begin position="104"/>
        <end position="134"/>
    </location>
</feature>
<reference evidence="2" key="1">
    <citation type="submission" date="2015-04" db="UniProtKB">
        <authorList>
            <consortium name="EnsemblPlants"/>
        </authorList>
    </citation>
    <scope>IDENTIFICATION</scope>
</reference>
<dbReference type="Gramene" id="OGLUM02G05370.1">
    <property type="protein sequence ID" value="OGLUM02G05370.1"/>
    <property type="gene ID" value="OGLUM02G05370"/>
</dbReference>
<dbReference type="HOGENOM" id="CLU_1423539_0_0_1"/>
<protein>
    <submittedName>
        <fullName evidence="2">Uncharacterized protein</fullName>
    </submittedName>
</protein>
<accession>A0A0D9YMZ3</accession>
<evidence type="ECO:0000313" key="3">
    <source>
        <dbReference type="Proteomes" id="UP000026961"/>
    </source>
</evidence>
<proteinExistence type="predicted"/>
<evidence type="ECO:0000256" key="1">
    <source>
        <dbReference type="SAM" id="MobiDB-lite"/>
    </source>
</evidence>
<evidence type="ECO:0000313" key="2">
    <source>
        <dbReference type="EnsemblPlants" id="OGLUM02G05370.1"/>
    </source>
</evidence>
<dbReference type="Proteomes" id="UP000026961">
    <property type="component" value="Chromosome 2"/>
</dbReference>
<keyword evidence="3" id="KW-1185">Reference proteome</keyword>
<sequence>MDIGHTLNSIEEFGLELGNDAINIMNNPPKFKASNGGRINPPKAHKTTMVKNQAKRRPLRLTSGHLLPRCTPPRRITSLAGDLLPCRPPSHPVASFLAPSCPTSHLPAGRPPPGKPPPHSAPFSPAGNSRRPRWPYRYEANDGRPIYAVGRWTNRQVVYHDRYLSLILANDAIIIIPSGYKVKKSLDKVIL</sequence>
<name>A0A0D9YMZ3_9ORYZ</name>
<feature type="compositionally biased region" description="Pro residues" evidence="1">
    <location>
        <begin position="109"/>
        <end position="120"/>
    </location>
</feature>